<feature type="non-terminal residue" evidence="2">
    <location>
        <position position="1"/>
    </location>
</feature>
<dbReference type="Gene3D" id="3.40.710.10">
    <property type="entry name" value="DD-peptidase/beta-lactamase superfamily"/>
    <property type="match status" value="1"/>
</dbReference>
<dbReference type="PANTHER" id="PTHR35333">
    <property type="entry name" value="BETA-LACTAMASE"/>
    <property type="match status" value="1"/>
</dbReference>
<evidence type="ECO:0000313" key="3">
    <source>
        <dbReference type="Proteomes" id="UP000469505"/>
    </source>
</evidence>
<accession>A0A6I3U5A2</accession>
<dbReference type="GO" id="GO:0030655">
    <property type="term" value="P:beta-lactam antibiotic catabolic process"/>
    <property type="evidence" value="ECO:0007669"/>
    <property type="project" value="InterPro"/>
</dbReference>
<gene>
    <name evidence="2" type="ORF">GM543_12810</name>
</gene>
<evidence type="ECO:0000313" key="2">
    <source>
        <dbReference type="EMBL" id="MTV88341.1"/>
    </source>
</evidence>
<reference evidence="2 3" key="1">
    <citation type="submission" date="2019-11" db="EMBL/GenBank/DDBJ databases">
        <title>Growth characteristics of pneumococcus vary with the chemical composition of the capsule and with environmental conditions.</title>
        <authorList>
            <person name="Tothpal A."/>
            <person name="Desobry K."/>
            <person name="Joshi S."/>
            <person name="Wyllie A.L."/>
            <person name="Weinberger D.M."/>
        </authorList>
    </citation>
    <scope>NUCLEOTIDE SEQUENCE [LARGE SCALE GENOMIC DNA]</scope>
    <source>
        <strain evidence="3">pnumococcus35B</strain>
    </source>
</reference>
<dbReference type="SUPFAM" id="SSF56601">
    <property type="entry name" value="beta-lactamase/transpeptidase-like"/>
    <property type="match status" value="1"/>
</dbReference>
<dbReference type="InterPro" id="IPR012338">
    <property type="entry name" value="Beta-lactam/transpept-like"/>
</dbReference>
<organism evidence="2 3">
    <name type="scientific">Streptococcus pneumoniae</name>
    <dbReference type="NCBI Taxonomy" id="1313"/>
    <lineage>
        <taxon>Bacteria</taxon>
        <taxon>Bacillati</taxon>
        <taxon>Bacillota</taxon>
        <taxon>Bacilli</taxon>
        <taxon>Lactobacillales</taxon>
        <taxon>Streptococcaceae</taxon>
        <taxon>Streptococcus</taxon>
    </lineage>
</organism>
<dbReference type="AlphaFoldDB" id="A0A6I3U5A2"/>
<feature type="non-terminal residue" evidence="2">
    <location>
        <position position="105"/>
    </location>
</feature>
<dbReference type="GO" id="GO:0046677">
    <property type="term" value="P:response to antibiotic"/>
    <property type="evidence" value="ECO:0007669"/>
    <property type="project" value="InterPro"/>
</dbReference>
<dbReference type="InterPro" id="IPR045155">
    <property type="entry name" value="Beta-lactam_cat"/>
</dbReference>
<dbReference type="InterPro" id="IPR000871">
    <property type="entry name" value="Beta-lactam_class-A"/>
</dbReference>
<keyword evidence="2" id="KW-0378">Hydrolase</keyword>
<comment type="caution">
    <text evidence="2">The sequence shown here is derived from an EMBL/GenBank/DDBJ whole genome shotgun (WGS) entry which is preliminary data.</text>
</comment>
<dbReference type="GO" id="GO:0008800">
    <property type="term" value="F:beta-lactamase activity"/>
    <property type="evidence" value="ECO:0007669"/>
    <property type="project" value="InterPro"/>
</dbReference>
<evidence type="ECO:0000259" key="1">
    <source>
        <dbReference type="Pfam" id="PF13354"/>
    </source>
</evidence>
<protein>
    <submittedName>
        <fullName evidence="2">Serine hydrolase</fullName>
    </submittedName>
</protein>
<dbReference type="Proteomes" id="UP000469505">
    <property type="component" value="Unassembled WGS sequence"/>
</dbReference>
<dbReference type="Pfam" id="PF13354">
    <property type="entry name" value="Beta-lactamase2"/>
    <property type="match status" value="1"/>
</dbReference>
<proteinExistence type="predicted"/>
<dbReference type="PANTHER" id="PTHR35333:SF3">
    <property type="entry name" value="BETA-LACTAMASE-TYPE TRANSPEPTIDASE FOLD CONTAINING PROTEIN"/>
    <property type="match status" value="1"/>
</dbReference>
<name>A0A6I3U5A2_STREE</name>
<dbReference type="EMBL" id="WNHX01000570">
    <property type="protein sequence ID" value="MTV88341.1"/>
    <property type="molecule type" value="Genomic_DNA"/>
</dbReference>
<dbReference type="RefSeq" id="WP_196304469.1">
    <property type="nucleotide sequence ID" value="NZ_WNHX01000570.1"/>
</dbReference>
<sequence length="105" mass="11641">TTGKEAGVNEDSKLYAASILKLAYLYYAQDKINQGEYTLDSSFKYIPEVNSFPGSYKPEGSGSLPKKEDNKEYSLQQLITKVTKESDNVAHNILGYYVTNQSDGA</sequence>
<feature type="domain" description="Beta-lactamase class A catalytic" evidence="1">
    <location>
        <begin position="1"/>
        <end position="100"/>
    </location>
</feature>